<dbReference type="RefSeq" id="WP_007287292.1">
    <property type="nucleotide sequence ID" value="NZ_CACRUE010000012.1"/>
</dbReference>
<dbReference type="GO" id="GO:0003723">
    <property type="term" value="F:RNA binding"/>
    <property type="evidence" value="ECO:0007669"/>
    <property type="project" value="UniProtKB-UniRule"/>
</dbReference>
<feature type="binding site" evidence="14 15">
    <location>
        <position position="79"/>
    </location>
    <ligand>
        <name>a divalent metal cation</name>
        <dbReference type="ChEBI" id="CHEBI:60240"/>
    </ligand>
</feature>
<comment type="subcellular location">
    <subcellularLocation>
        <location evidence="4 14">Cytoplasm</location>
    </subcellularLocation>
</comment>
<dbReference type="GO" id="GO:0006298">
    <property type="term" value="P:mismatch repair"/>
    <property type="evidence" value="ECO:0007669"/>
    <property type="project" value="TreeGrafter"/>
</dbReference>
<dbReference type="PANTHER" id="PTHR10954:SF18">
    <property type="entry name" value="RIBONUCLEASE HII"/>
    <property type="match status" value="1"/>
</dbReference>
<dbReference type="InterPro" id="IPR001352">
    <property type="entry name" value="RNase_HII/HIII"/>
</dbReference>
<evidence type="ECO:0000256" key="9">
    <source>
        <dbReference type="ARBA" id="ARBA00022722"/>
    </source>
</evidence>
<dbReference type="GO" id="GO:0043137">
    <property type="term" value="P:DNA replication, removal of RNA primer"/>
    <property type="evidence" value="ECO:0007669"/>
    <property type="project" value="TreeGrafter"/>
</dbReference>
<dbReference type="AlphaFoldDB" id="A0A6N2ZEW8"/>
<dbReference type="NCBIfam" id="NF000594">
    <property type="entry name" value="PRK00015.1-1"/>
    <property type="match status" value="1"/>
</dbReference>
<dbReference type="Proteomes" id="UP001299409">
    <property type="component" value="Unassembled WGS sequence"/>
</dbReference>
<comment type="function">
    <text evidence="3 14 16">Endonuclease that specifically degrades the RNA of RNA-DNA hybrids.</text>
</comment>
<evidence type="ECO:0000313" key="18">
    <source>
        <dbReference type="EMBL" id="MCB5444813.1"/>
    </source>
</evidence>
<dbReference type="InterPro" id="IPR012337">
    <property type="entry name" value="RNaseH-like_sf"/>
</dbReference>
<comment type="similarity">
    <text evidence="5 14 16">Belongs to the RNase HII family.</text>
</comment>
<dbReference type="EMBL" id="CACRUE010000012">
    <property type="protein sequence ID" value="VYT75602.1"/>
    <property type="molecule type" value="Genomic_DNA"/>
</dbReference>
<dbReference type="InterPro" id="IPR036397">
    <property type="entry name" value="RNaseH_sf"/>
</dbReference>
<reference evidence="19" key="1">
    <citation type="submission" date="2019-11" db="EMBL/GenBank/DDBJ databases">
        <authorList>
            <person name="Feng L."/>
        </authorList>
    </citation>
    <scope>NUCLEOTIDE SEQUENCE</scope>
    <source>
        <strain evidence="19">IbartlettiiLFYP30</strain>
    </source>
</reference>
<evidence type="ECO:0000256" key="5">
    <source>
        <dbReference type="ARBA" id="ARBA00007383"/>
    </source>
</evidence>
<dbReference type="EC" id="3.1.26.4" evidence="6 14"/>
<proteinExistence type="inferred from homology"/>
<comment type="cofactor">
    <cofactor evidence="2">
        <name>Mg(2+)</name>
        <dbReference type="ChEBI" id="CHEBI:18420"/>
    </cofactor>
</comment>
<comment type="cofactor">
    <cofactor evidence="14 15">
        <name>Mn(2+)</name>
        <dbReference type="ChEBI" id="CHEBI:29035"/>
    </cofactor>
    <cofactor evidence="14 15">
        <name>Mg(2+)</name>
        <dbReference type="ChEBI" id="CHEBI:18420"/>
    </cofactor>
    <text evidence="14 15">Manganese or magnesium. Binds 1 divalent metal ion per monomer in the absence of substrate. May bind a second metal ion after substrate binding.</text>
</comment>
<comment type="catalytic activity">
    <reaction evidence="1 14 15 16">
        <text>Endonucleolytic cleavage to 5'-phosphomonoester.</text>
        <dbReference type="EC" id="3.1.26.4"/>
    </reaction>
</comment>
<keyword evidence="9 14" id="KW-0540">Nuclease</keyword>
<evidence type="ECO:0000313" key="19">
    <source>
        <dbReference type="EMBL" id="VYT75602.1"/>
    </source>
</evidence>
<dbReference type="PANTHER" id="PTHR10954">
    <property type="entry name" value="RIBONUCLEASE H2 SUBUNIT A"/>
    <property type="match status" value="1"/>
</dbReference>
<dbReference type="GO" id="GO:0004523">
    <property type="term" value="F:RNA-DNA hybrid ribonuclease activity"/>
    <property type="evidence" value="ECO:0007669"/>
    <property type="project" value="UniProtKB-UniRule"/>
</dbReference>
<feature type="binding site" evidence="14 15">
    <location>
        <position position="171"/>
    </location>
    <ligand>
        <name>a divalent metal cation</name>
        <dbReference type="ChEBI" id="CHEBI:60240"/>
    </ligand>
</feature>
<name>A0A6N2ZEW8_9FIRM</name>
<evidence type="ECO:0000256" key="8">
    <source>
        <dbReference type="ARBA" id="ARBA00022490"/>
    </source>
</evidence>
<evidence type="ECO:0000256" key="2">
    <source>
        <dbReference type="ARBA" id="ARBA00001946"/>
    </source>
</evidence>
<dbReference type="HAMAP" id="MF_00052_B">
    <property type="entry name" value="RNase_HII_B"/>
    <property type="match status" value="1"/>
</dbReference>
<evidence type="ECO:0000256" key="7">
    <source>
        <dbReference type="ARBA" id="ARBA00019179"/>
    </source>
</evidence>
<evidence type="ECO:0000256" key="3">
    <source>
        <dbReference type="ARBA" id="ARBA00004065"/>
    </source>
</evidence>
<keyword evidence="11 14" id="KW-0255">Endonuclease</keyword>
<keyword evidence="13 14" id="KW-0464">Manganese</keyword>
<dbReference type="NCBIfam" id="NF000595">
    <property type="entry name" value="PRK00015.1-3"/>
    <property type="match status" value="1"/>
</dbReference>
<evidence type="ECO:0000256" key="12">
    <source>
        <dbReference type="ARBA" id="ARBA00022801"/>
    </source>
</evidence>
<dbReference type="InterPro" id="IPR024567">
    <property type="entry name" value="RNase_HII/HIII_dom"/>
</dbReference>
<evidence type="ECO:0000256" key="15">
    <source>
        <dbReference type="PROSITE-ProRule" id="PRU01319"/>
    </source>
</evidence>
<evidence type="ECO:0000256" key="14">
    <source>
        <dbReference type="HAMAP-Rule" id="MF_00052"/>
    </source>
</evidence>
<evidence type="ECO:0000256" key="13">
    <source>
        <dbReference type="ARBA" id="ARBA00023211"/>
    </source>
</evidence>
<evidence type="ECO:0000256" key="1">
    <source>
        <dbReference type="ARBA" id="ARBA00000077"/>
    </source>
</evidence>
<dbReference type="EMBL" id="JAJBMB010000001">
    <property type="protein sequence ID" value="MCB5444813.1"/>
    <property type="molecule type" value="Genomic_DNA"/>
</dbReference>
<dbReference type="GO" id="GO:0005737">
    <property type="term" value="C:cytoplasm"/>
    <property type="evidence" value="ECO:0007669"/>
    <property type="project" value="UniProtKB-SubCell"/>
</dbReference>
<dbReference type="GO" id="GO:0032299">
    <property type="term" value="C:ribonuclease H2 complex"/>
    <property type="evidence" value="ECO:0007669"/>
    <property type="project" value="TreeGrafter"/>
</dbReference>
<accession>A0A6N2ZEW8</accession>
<evidence type="ECO:0000256" key="6">
    <source>
        <dbReference type="ARBA" id="ARBA00012180"/>
    </source>
</evidence>
<dbReference type="GeneID" id="89564783"/>
<dbReference type="Gene3D" id="3.30.420.10">
    <property type="entry name" value="Ribonuclease H-like superfamily/Ribonuclease H"/>
    <property type="match status" value="1"/>
</dbReference>
<keyword evidence="10 14" id="KW-0479">Metal-binding</keyword>
<dbReference type="InterPro" id="IPR022898">
    <property type="entry name" value="RNase_HII"/>
</dbReference>
<evidence type="ECO:0000256" key="10">
    <source>
        <dbReference type="ARBA" id="ARBA00022723"/>
    </source>
</evidence>
<keyword evidence="12 14" id="KW-0378">Hydrolase</keyword>
<evidence type="ECO:0000256" key="16">
    <source>
        <dbReference type="RuleBase" id="RU003515"/>
    </source>
</evidence>
<keyword evidence="8 14" id="KW-0963">Cytoplasm</keyword>
<dbReference type="GO" id="GO:0030145">
    <property type="term" value="F:manganese ion binding"/>
    <property type="evidence" value="ECO:0007669"/>
    <property type="project" value="UniProtKB-UniRule"/>
</dbReference>
<dbReference type="PROSITE" id="PS51975">
    <property type="entry name" value="RNASE_H_2"/>
    <property type="match status" value="1"/>
</dbReference>
<gene>
    <name evidence="14 19" type="primary">rnhB</name>
    <name evidence="19" type="ORF">IBLFYP30_00004</name>
    <name evidence="18" type="ORF">LIP50_01200</name>
</gene>
<feature type="domain" description="RNase H type-2" evidence="17">
    <location>
        <begin position="73"/>
        <end position="255"/>
    </location>
</feature>
<dbReference type="SUPFAM" id="SSF53098">
    <property type="entry name" value="Ribonuclease H-like"/>
    <property type="match status" value="1"/>
</dbReference>
<evidence type="ECO:0000259" key="17">
    <source>
        <dbReference type="PROSITE" id="PS51975"/>
    </source>
</evidence>
<keyword evidence="20" id="KW-1185">Reference proteome</keyword>
<dbReference type="FunFam" id="3.30.420.10:FF:000006">
    <property type="entry name" value="Ribonuclease HII"/>
    <property type="match status" value="1"/>
</dbReference>
<feature type="binding site" evidence="14 15">
    <location>
        <position position="80"/>
    </location>
    <ligand>
        <name>a divalent metal cation</name>
        <dbReference type="ChEBI" id="CHEBI:60240"/>
    </ligand>
</feature>
<organism evidence="19">
    <name type="scientific">Intestinibacter bartlettii</name>
    <dbReference type="NCBI Taxonomy" id="261299"/>
    <lineage>
        <taxon>Bacteria</taxon>
        <taxon>Bacillati</taxon>
        <taxon>Bacillota</taxon>
        <taxon>Clostridia</taxon>
        <taxon>Peptostreptococcales</taxon>
        <taxon>Peptostreptococcaceae</taxon>
        <taxon>Intestinibacter</taxon>
    </lineage>
</organism>
<sequence length="255" mass="29056">MKDKSVKEIKEIVENLNEDQYGEYIDILNEDSRKSVQNIAKSLSKKLDKIKKEEERLEFINTFENEGYANGYLYIGGVDEAGRGPLAGPVVASVVVFEKGTKIPYINDSKKLSEAKREELFDIIKEQALDYGIGIVDNEEIDEYNILNATYMAMNKALNALKKKPDYLLLDAVTIPDLDIKQFPIIKGDAKSISIAGASILAKVTRDRLMYKYDEIYPQYGFKHHKGYGTKEHYEAIEKYGITPIHRKSFLKNVL</sequence>
<reference evidence="18 20" key="2">
    <citation type="submission" date="2021-10" db="EMBL/GenBank/DDBJ databases">
        <title>Collection of gut derived symbiotic bacterial strains cultured from healthy donors.</title>
        <authorList>
            <person name="Lin H."/>
            <person name="Littmann E."/>
            <person name="Claire K."/>
            <person name="Pamer E."/>
        </authorList>
    </citation>
    <scope>NUCLEOTIDE SEQUENCE [LARGE SCALE GENOMIC DNA]</scope>
    <source>
        <strain evidence="18 20">MSK.17.68</strain>
    </source>
</reference>
<evidence type="ECO:0000313" key="20">
    <source>
        <dbReference type="Proteomes" id="UP001299409"/>
    </source>
</evidence>
<evidence type="ECO:0000256" key="4">
    <source>
        <dbReference type="ARBA" id="ARBA00004496"/>
    </source>
</evidence>
<protein>
    <recommendedName>
        <fullName evidence="7 14">Ribonuclease HII</fullName>
        <shortName evidence="14">RNase HII</shortName>
        <ecNumber evidence="6 14">3.1.26.4</ecNumber>
    </recommendedName>
</protein>
<dbReference type="CDD" id="cd07182">
    <property type="entry name" value="RNase_HII_bacteria_HII_like"/>
    <property type="match status" value="1"/>
</dbReference>
<dbReference type="Pfam" id="PF01351">
    <property type="entry name" value="RNase_HII"/>
    <property type="match status" value="1"/>
</dbReference>
<evidence type="ECO:0000256" key="11">
    <source>
        <dbReference type="ARBA" id="ARBA00022759"/>
    </source>
</evidence>